<organism evidence="2 3">
    <name type="scientific">Antarctobacter heliothermus</name>
    <dbReference type="NCBI Taxonomy" id="74033"/>
    <lineage>
        <taxon>Bacteria</taxon>
        <taxon>Pseudomonadati</taxon>
        <taxon>Pseudomonadota</taxon>
        <taxon>Alphaproteobacteria</taxon>
        <taxon>Rhodobacterales</taxon>
        <taxon>Roseobacteraceae</taxon>
        <taxon>Antarctobacter</taxon>
    </lineage>
</organism>
<sequence length="61" mass="6111">MIRPVLLTALVLNLASAEAFAAPTVRMDNDRSLTAQIDGFHGASGTGKSVQAGSAGVGAAR</sequence>
<keyword evidence="1" id="KW-0732">Signal</keyword>
<evidence type="ECO:0000313" key="3">
    <source>
        <dbReference type="Proteomes" id="UP000203589"/>
    </source>
</evidence>
<proteinExistence type="predicted"/>
<feature type="chain" id="PRO_5012262412" evidence="1">
    <location>
        <begin position="22"/>
        <end position="61"/>
    </location>
</feature>
<dbReference type="KEGG" id="aht:ANTHELSMS3_04529"/>
<protein>
    <submittedName>
        <fullName evidence="2">Uncharacterized protein</fullName>
    </submittedName>
</protein>
<accession>A0A222EAQ0</accession>
<dbReference type="EMBL" id="CP022540">
    <property type="protein sequence ID" value="ASP23128.1"/>
    <property type="molecule type" value="Genomic_DNA"/>
</dbReference>
<dbReference type="RefSeq" id="WP_094036790.1">
    <property type="nucleotide sequence ID" value="NZ_CP022540.1"/>
</dbReference>
<reference evidence="2 3" key="1">
    <citation type="submission" date="2017-07" db="EMBL/GenBank/DDBJ databases">
        <title>Genome Sequence of Antarctobacter heliothermus Strain SMS3 Isolated from a culture of the Diatom Skeletonema marinoi.</title>
        <authorList>
            <person name="Topel M."/>
            <person name="Pinder M.I.M."/>
            <person name="Johansson O.N."/>
            <person name="Kourtchenko O."/>
            <person name="Godhe A."/>
            <person name="Clarke A.K."/>
        </authorList>
    </citation>
    <scope>NUCLEOTIDE SEQUENCE [LARGE SCALE GENOMIC DNA]</scope>
    <source>
        <strain evidence="2 3">SMS3</strain>
    </source>
</reference>
<evidence type="ECO:0000313" key="2">
    <source>
        <dbReference type="EMBL" id="ASP23128.1"/>
    </source>
</evidence>
<name>A0A222EAQ0_9RHOB</name>
<keyword evidence="3" id="KW-1185">Reference proteome</keyword>
<dbReference type="OrthoDB" id="7876423at2"/>
<feature type="signal peptide" evidence="1">
    <location>
        <begin position="1"/>
        <end position="21"/>
    </location>
</feature>
<evidence type="ECO:0000256" key="1">
    <source>
        <dbReference type="SAM" id="SignalP"/>
    </source>
</evidence>
<dbReference type="AlphaFoldDB" id="A0A222EAQ0"/>
<dbReference type="Proteomes" id="UP000203589">
    <property type="component" value="Chromosome"/>
</dbReference>
<gene>
    <name evidence="2" type="ORF">ANTHELSMS3_04529</name>
</gene>